<dbReference type="NCBIfam" id="TIGR00487">
    <property type="entry name" value="IF-2"/>
    <property type="match status" value="1"/>
</dbReference>
<dbReference type="FunFam" id="2.40.30.10:FF:000054">
    <property type="entry name" value="Translation initiation factor IF-2"/>
    <property type="match status" value="1"/>
</dbReference>
<protein>
    <recommendedName>
        <fullName evidence="2 8">Translation initiation factor IF-2</fullName>
    </recommendedName>
</protein>
<dbReference type="OrthoDB" id="9811804at2"/>
<dbReference type="CDD" id="cd03702">
    <property type="entry name" value="IF2_mtIF2_II"/>
    <property type="match status" value="1"/>
</dbReference>
<evidence type="ECO:0000259" key="11">
    <source>
        <dbReference type="PROSITE" id="PS51722"/>
    </source>
</evidence>
<dbReference type="InterPro" id="IPR015760">
    <property type="entry name" value="TIF_IF2"/>
</dbReference>
<keyword evidence="4 8" id="KW-0547">Nucleotide-binding</keyword>
<feature type="region of interest" description="G-domain" evidence="8">
    <location>
        <begin position="196"/>
        <end position="344"/>
    </location>
</feature>
<dbReference type="STRING" id="1120990.SAMN03080614_100760"/>
<dbReference type="InterPro" id="IPR000795">
    <property type="entry name" value="T_Tr_GTP-bd_dom"/>
</dbReference>
<proteinExistence type="inferred from homology"/>
<comment type="subcellular location">
    <subcellularLocation>
        <location evidence="8">Cytoplasm</location>
    </subcellularLocation>
</comment>
<evidence type="ECO:0000313" key="12">
    <source>
        <dbReference type="EMBL" id="SES78136.1"/>
    </source>
</evidence>
<dbReference type="InterPro" id="IPR006847">
    <property type="entry name" value="IF2_N"/>
</dbReference>
<dbReference type="Gene3D" id="3.40.50.300">
    <property type="entry name" value="P-loop containing nucleotide triphosphate hydrolases"/>
    <property type="match status" value="1"/>
</dbReference>
<evidence type="ECO:0000256" key="1">
    <source>
        <dbReference type="ARBA" id="ARBA00007733"/>
    </source>
</evidence>
<feature type="binding site" evidence="8">
    <location>
        <begin position="202"/>
        <end position="209"/>
    </location>
    <ligand>
        <name>GTP</name>
        <dbReference type="ChEBI" id="CHEBI:37565"/>
    </ligand>
</feature>
<dbReference type="SUPFAM" id="SSF50447">
    <property type="entry name" value="Translation proteins"/>
    <property type="match status" value="2"/>
</dbReference>
<dbReference type="InterPro" id="IPR044145">
    <property type="entry name" value="IF2_II"/>
</dbReference>
<dbReference type="InterPro" id="IPR000178">
    <property type="entry name" value="TF_IF2_bacterial-like"/>
</dbReference>
<dbReference type="InterPro" id="IPR036925">
    <property type="entry name" value="TIF_IF2_dom3_sf"/>
</dbReference>
<dbReference type="InterPro" id="IPR053905">
    <property type="entry name" value="EF-G-like_DII"/>
</dbReference>
<feature type="domain" description="Tr-type G" evidence="11">
    <location>
        <begin position="193"/>
        <end position="362"/>
    </location>
</feature>
<feature type="binding site" evidence="8">
    <location>
        <begin position="248"/>
        <end position="252"/>
    </location>
    <ligand>
        <name>GTP</name>
        <dbReference type="ChEBI" id="CHEBI:37565"/>
    </ligand>
</feature>
<dbReference type="PANTHER" id="PTHR43381:SF5">
    <property type="entry name" value="TR-TYPE G DOMAIN-CONTAINING PROTEIN"/>
    <property type="match status" value="1"/>
</dbReference>
<dbReference type="Pfam" id="PF04760">
    <property type="entry name" value="IF2_N"/>
    <property type="match status" value="2"/>
</dbReference>
<dbReference type="CDD" id="cd01887">
    <property type="entry name" value="IF2_eIF5B"/>
    <property type="match status" value="1"/>
</dbReference>
<dbReference type="Gene3D" id="1.10.10.2480">
    <property type="match status" value="1"/>
</dbReference>
<dbReference type="SUPFAM" id="SSF52540">
    <property type="entry name" value="P-loop containing nucleoside triphosphate hydrolases"/>
    <property type="match status" value="1"/>
</dbReference>
<sequence>MSKFRVYELAKDLNITSKELIKKMEELNISVKNHMSSINDDDFEKIYNYFNPKEQPIEEIIEVNNDIIDISEDIEGNSKKKNKKSKKDKKKKNKNLAEKEARVEKDDSMSKIIKLTEEQISVGELAKKLGESPANIIKKLMGLGIMAGVNQTIELETAELIALEFGYEIALEKEEEEDEFQFIEQDDPKDLKERHPVVTVLGHVDHGKTTLLDTIRHTNVTKGEAGGITQHIGAYQVNVNGKKITFIDTPGHAAFTAMRARGAKVTDIAILVVAADDGVMPQTVEALNHAKAANVPIVVAINKMDKPTANPDRVKQELVNYGLVPEEWGGDTIFVPISALKGEGIDNLLEIILLVAEVQELKANPDALASGTVIESKLDKGRGPVATVLVQRGTLKIGDSVVCGTAYGKVRAMINDQGKQIKKAGPSTPVEILGLSEVPVAGEIFRVVKDDKLARTIAEKNLQKSKEEALKKNTPVTLDELFQSIKEGELKELNIILKADVQGSVEALKHSLERLSNEEVRVKVIHSAVGAINENDVTLASASGAIIIGFNVRPDQNAKKLNDELKVDIRLYRIIYNAIEDVEAAIKGMLTPKLEEVVLGSAEIRQIFRASKIGNIAGCYVTNGVINRNAKARLIRDGVVIYEGSFSTLKRFKDDVKEVQQGFECGIVLEKFNDVKEGDIIECFTMKEMDRE</sequence>
<dbReference type="GO" id="GO:0005829">
    <property type="term" value="C:cytosol"/>
    <property type="evidence" value="ECO:0007669"/>
    <property type="project" value="TreeGrafter"/>
</dbReference>
<dbReference type="CDD" id="cd03692">
    <property type="entry name" value="mtIF2_IVc"/>
    <property type="match status" value="1"/>
</dbReference>
<keyword evidence="13" id="KW-1185">Reference proteome</keyword>
<reference evidence="13" key="1">
    <citation type="submission" date="2016-10" db="EMBL/GenBank/DDBJ databases">
        <authorList>
            <person name="Varghese N."/>
            <person name="Submissions S."/>
        </authorList>
    </citation>
    <scope>NUCLEOTIDE SEQUENCE [LARGE SCALE GENOMIC DNA]</scope>
    <source>
        <strain evidence="13">DSM 13577</strain>
    </source>
</reference>
<dbReference type="GO" id="GO:0005525">
    <property type="term" value="F:GTP binding"/>
    <property type="evidence" value="ECO:0007669"/>
    <property type="project" value="UniProtKB-KW"/>
</dbReference>
<dbReference type="InterPro" id="IPR005225">
    <property type="entry name" value="Small_GTP-bd"/>
</dbReference>
<feature type="binding site" evidence="8">
    <location>
        <begin position="302"/>
        <end position="305"/>
    </location>
    <ligand>
        <name>GTP</name>
        <dbReference type="ChEBI" id="CHEBI:37565"/>
    </ligand>
</feature>
<evidence type="ECO:0000256" key="4">
    <source>
        <dbReference type="ARBA" id="ARBA00022741"/>
    </source>
</evidence>
<evidence type="ECO:0000313" key="13">
    <source>
        <dbReference type="Proteomes" id="UP000243819"/>
    </source>
</evidence>
<dbReference type="FunFam" id="2.40.30.10:FF:000008">
    <property type="entry name" value="Translation initiation factor IF-2"/>
    <property type="match status" value="1"/>
</dbReference>
<accession>A0A1H9Z9A0</accession>
<dbReference type="Pfam" id="PF11987">
    <property type="entry name" value="IF-2"/>
    <property type="match status" value="1"/>
</dbReference>
<dbReference type="AlphaFoldDB" id="A0A1H9Z9A0"/>
<dbReference type="GO" id="GO:0003924">
    <property type="term" value="F:GTPase activity"/>
    <property type="evidence" value="ECO:0007669"/>
    <property type="project" value="UniProtKB-UniRule"/>
</dbReference>
<dbReference type="NCBIfam" id="TIGR00231">
    <property type="entry name" value="small_GTP"/>
    <property type="match status" value="1"/>
</dbReference>
<dbReference type="RefSeq" id="WP_091349284.1">
    <property type="nucleotide sequence ID" value="NZ_FOIF01000007.1"/>
</dbReference>
<dbReference type="Pfam" id="PF22042">
    <property type="entry name" value="EF-G_D2"/>
    <property type="match status" value="1"/>
</dbReference>
<dbReference type="FunFam" id="3.40.50.300:FF:000019">
    <property type="entry name" value="Translation initiation factor IF-2"/>
    <property type="match status" value="1"/>
</dbReference>
<evidence type="ECO:0000256" key="6">
    <source>
        <dbReference type="ARBA" id="ARBA00023134"/>
    </source>
</evidence>
<evidence type="ECO:0000256" key="5">
    <source>
        <dbReference type="ARBA" id="ARBA00022917"/>
    </source>
</evidence>
<feature type="region of interest" description="Disordered" evidence="10">
    <location>
        <begin position="78"/>
        <end position="101"/>
    </location>
</feature>
<dbReference type="EMBL" id="FOIF01000007">
    <property type="protein sequence ID" value="SES78136.1"/>
    <property type="molecule type" value="Genomic_DNA"/>
</dbReference>
<keyword evidence="3 8" id="KW-0396">Initiation factor</keyword>
<dbReference type="Gene3D" id="3.40.50.10050">
    <property type="entry name" value="Translation initiation factor IF- 2, domain 3"/>
    <property type="match status" value="1"/>
</dbReference>
<keyword evidence="8" id="KW-0963">Cytoplasm</keyword>
<evidence type="ECO:0000256" key="8">
    <source>
        <dbReference type="HAMAP-Rule" id="MF_00100"/>
    </source>
</evidence>
<keyword evidence="5 8" id="KW-0648">Protein biosynthesis</keyword>
<dbReference type="InterPro" id="IPR023115">
    <property type="entry name" value="TIF_IF2_dom3"/>
</dbReference>
<dbReference type="SUPFAM" id="SSF52156">
    <property type="entry name" value="Initiation factor IF2/eIF5b, domain 3"/>
    <property type="match status" value="1"/>
</dbReference>
<dbReference type="GO" id="GO:0003743">
    <property type="term" value="F:translation initiation factor activity"/>
    <property type="evidence" value="ECO:0007669"/>
    <property type="project" value="UniProtKB-UniRule"/>
</dbReference>
<evidence type="ECO:0000256" key="7">
    <source>
        <dbReference type="ARBA" id="ARBA00025162"/>
    </source>
</evidence>
<dbReference type="InterPro" id="IPR027417">
    <property type="entry name" value="P-loop_NTPase"/>
</dbReference>
<comment type="function">
    <text evidence="7 8 9">One of the essential components for the initiation of protein synthesis. Protects formylmethionyl-tRNA from spontaneous hydrolysis and promotes its binding to the 30S ribosomal subunits. Also involved in the hydrolysis of GTP during the formation of the 70S ribosomal complex.</text>
</comment>
<dbReference type="InterPro" id="IPR009000">
    <property type="entry name" value="Transl_B-barrel_sf"/>
</dbReference>
<evidence type="ECO:0000256" key="10">
    <source>
        <dbReference type="SAM" id="MobiDB-lite"/>
    </source>
</evidence>
<dbReference type="HAMAP" id="MF_00100_B">
    <property type="entry name" value="IF_2_B"/>
    <property type="match status" value="1"/>
</dbReference>
<gene>
    <name evidence="8" type="primary">infB</name>
    <name evidence="12" type="ORF">SAMN03080614_100760</name>
</gene>
<dbReference type="FunFam" id="3.40.50.10050:FF:000001">
    <property type="entry name" value="Translation initiation factor IF-2"/>
    <property type="match status" value="1"/>
</dbReference>
<evidence type="ECO:0000256" key="3">
    <source>
        <dbReference type="ARBA" id="ARBA00022540"/>
    </source>
</evidence>
<dbReference type="Proteomes" id="UP000243819">
    <property type="component" value="Unassembled WGS sequence"/>
</dbReference>
<feature type="compositionally biased region" description="Basic residues" evidence="10">
    <location>
        <begin position="79"/>
        <end position="94"/>
    </location>
</feature>
<dbReference type="Gene3D" id="2.40.30.10">
    <property type="entry name" value="Translation factors"/>
    <property type="match status" value="2"/>
</dbReference>
<name>A0A1H9Z9A0_9FIRM</name>
<dbReference type="PROSITE" id="PS51722">
    <property type="entry name" value="G_TR_2"/>
    <property type="match status" value="1"/>
</dbReference>
<dbReference type="Pfam" id="PF00009">
    <property type="entry name" value="GTP_EFTU"/>
    <property type="match status" value="1"/>
</dbReference>
<evidence type="ECO:0000256" key="9">
    <source>
        <dbReference type="RuleBase" id="RU000644"/>
    </source>
</evidence>
<evidence type="ECO:0000256" key="2">
    <source>
        <dbReference type="ARBA" id="ARBA00020675"/>
    </source>
</evidence>
<keyword evidence="6 8" id="KW-0342">GTP-binding</keyword>
<comment type="similarity">
    <text evidence="1 8 9">Belongs to the TRAFAC class translation factor GTPase superfamily. Classic translation factor GTPase family. IF-2 subfamily.</text>
</comment>
<dbReference type="PANTHER" id="PTHR43381">
    <property type="entry name" value="TRANSLATION INITIATION FACTOR IF-2-RELATED"/>
    <property type="match status" value="1"/>
</dbReference>
<organism evidence="12 13">
    <name type="scientific">Anaerobranca gottschalkii DSM 13577</name>
    <dbReference type="NCBI Taxonomy" id="1120990"/>
    <lineage>
        <taxon>Bacteria</taxon>
        <taxon>Bacillati</taxon>
        <taxon>Bacillota</taxon>
        <taxon>Clostridia</taxon>
        <taxon>Eubacteriales</taxon>
        <taxon>Proteinivoracaceae</taxon>
        <taxon>Anaerobranca</taxon>
    </lineage>
</organism>